<organism evidence="1 2">
    <name type="scientific">Portunus trituberculatus</name>
    <name type="common">Swimming crab</name>
    <name type="synonym">Neptunus trituberculatus</name>
    <dbReference type="NCBI Taxonomy" id="210409"/>
    <lineage>
        <taxon>Eukaryota</taxon>
        <taxon>Metazoa</taxon>
        <taxon>Ecdysozoa</taxon>
        <taxon>Arthropoda</taxon>
        <taxon>Crustacea</taxon>
        <taxon>Multicrustacea</taxon>
        <taxon>Malacostraca</taxon>
        <taxon>Eumalacostraca</taxon>
        <taxon>Eucarida</taxon>
        <taxon>Decapoda</taxon>
        <taxon>Pleocyemata</taxon>
        <taxon>Brachyura</taxon>
        <taxon>Eubrachyura</taxon>
        <taxon>Portunoidea</taxon>
        <taxon>Portunidae</taxon>
        <taxon>Portuninae</taxon>
        <taxon>Portunus</taxon>
    </lineage>
</organism>
<proteinExistence type="predicted"/>
<dbReference type="AlphaFoldDB" id="A0A5B7CVG7"/>
<accession>A0A5B7CVG7</accession>
<evidence type="ECO:0000313" key="2">
    <source>
        <dbReference type="Proteomes" id="UP000324222"/>
    </source>
</evidence>
<dbReference type="EMBL" id="VSRR010000163">
    <property type="protein sequence ID" value="MPC11453.1"/>
    <property type="molecule type" value="Genomic_DNA"/>
</dbReference>
<reference evidence="1 2" key="1">
    <citation type="submission" date="2019-05" db="EMBL/GenBank/DDBJ databases">
        <title>Another draft genome of Portunus trituberculatus and its Hox gene families provides insights of decapod evolution.</title>
        <authorList>
            <person name="Jeong J.-H."/>
            <person name="Song I."/>
            <person name="Kim S."/>
            <person name="Choi T."/>
            <person name="Kim D."/>
            <person name="Ryu S."/>
            <person name="Kim W."/>
        </authorList>
    </citation>
    <scope>NUCLEOTIDE SEQUENCE [LARGE SCALE GENOMIC DNA]</scope>
    <source>
        <tissue evidence="1">Muscle</tissue>
    </source>
</reference>
<protein>
    <submittedName>
        <fullName evidence="1">Uncharacterized protein</fullName>
    </submittedName>
</protein>
<keyword evidence="2" id="KW-1185">Reference proteome</keyword>
<evidence type="ECO:0000313" key="1">
    <source>
        <dbReference type="EMBL" id="MPC11453.1"/>
    </source>
</evidence>
<name>A0A5B7CVG7_PORTR</name>
<dbReference type="Proteomes" id="UP000324222">
    <property type="component" value="Unassembled WGS sequence"/>
</dbReference>
<gene>
    <name evidence="1" type="ORF">E2C01_004120</name>
</gene>
<sequence length="113" mass="12711">MECAELGGVGVQVHPGAALHHHPAALRCLDLHWLPPDCVRWYSGQELTDRIQLSVPHQEHRKRNSCRALVPLTLGPLCCWGLPSLQINRRLRAHVLHLLLPQAIQHVGRTSDH</sequence>
<comment type="caution">
    <text evidence="1">The sequence shown here is derived from an EMBL/GenBank/DDBJ whole genome shotgun (WGS) entry which is preliminary data.</text>
</comment>